<keyword evidence="3 6" id="KW-0238">DNA-binding</keyword>
<dbReference type="SUPFAM" id="SSF52540">
    <property type="entry name" value="P-loop containing nucleoside triphosphate hydrolases"/>
    <property type="match status" value="1"/>
</dbReference>
<dbReference type="EMBL" id="JACGWV010000001">
    <property type="protein sequence ID" value="MBA8809307.1"/>
    <property type="molecule type" value="Genomic_DNA"/>
</dbReference>
<comment type="caution">
    <text evidence="6">The sequence shown here is derived from an EMBL/GenBank/DDBJ whole genome shotgun (WGS) entry which is preliminary data.</text>
</comment>
<dbReference type="RefSeq" id="WP_220489704.1">
    <property type="nucleotide sequence ID" value="NZ_BAAATF010000011.1"/>
</dbReference>
<dbReference type="Gene3D" id="3.40.50.300">
    <property type="entry name" value="P-loop containing nucleotide triphosphate hydrolases"/>
    <property type="match status" value="1"/>
</dbReference>
<keyword evidence="4" id="KW-0804">Transcription</keyword>
<dbReference type="Proteomes" id="UP000540568">
    <property type="component" value="Unassembled WGS sequence"/>
</dbReference>
<dbReference type="Gene3D" id="1.10.10.10">
    <property type="entry name" value="Winged helix-like DNA-binding domain superfamily/Winged helix DNA-binding domain"/>
    <property type="match status" value="1"/>
</dbReference>
<sequence length="282" mass="30799">MPSQDMDAGAAPVRARIVRAIRNDIESGRLRDGESLPATRTLAAQMDASVFTINEAMKVLAGEGLIENRPGSGRVVRSGHLRPAPERAARAPHAYFVGGYAGSGKSETARVISRLTGAPVVDKDTITRAVVEGALEAMGRPPHDRESETYLEHVRPREYECLNATVLENAALGIGVVGTAPYVAEFGDRAWIDRSRDQLSVYGIGLTLVWVSTDVETMHTYLRRRGAARDTVKLANWSDYLNERINVDFRPVDDHVVIHNSADSEPLQSQVTRMLADVAARS</sequence>
<keyword evidence="7" id="KW-1185">Reference proteome</keyword>
<evidence type="ECO:0000313" key="6">
    <source>
        <dbReference type="EMBL" id="MBA8809307.1"/>
    </source>
</evidence>
<evidence type="ECO:0000256" key="1">
    <source>
        <dbReference type="ARBA" id="ARBA00022898"/>
    </source>
</evidence>
<evidence type="ECO:0000313" key="7">
    <source>
        <dbReference type="Proteomes" id="UP000540568"/>
    </source>
</evidence>
<dbReference type="PANTHER" id="PTHR46577">
    <property type="entry name" value="HTH-TYPE TRANSCRIPTIONAL REGULATORY PROTEIN GABR"/>
    <property type="match status" value="1"/>
</dbReference>
<dbReference type="InterPro" id="IPR051446">
    <property type="entry name" value="HTH_trans_reg/aminotransferase"/>
</dbReference>
<accession>A0A7W3PF66</accession>
<gene>
    <name evidence="6" type="ORF">FHX71_003249</name>
</gene>
<dbReference type="InterPro" id="IPR036388">
    <property type="entry name" value="WH-like_DNA-bd_sf"/>
</dbReference>
<reference evidence="6 7" key="1">
    <citation type="submission" date="2020-07" db="EMBL/GenBank/DDBJ databases">
        <title>Sequencing the genomes of 1000 actinobacteria strains.</title>
        <authorList>
            <person name="Klenk H.-P."/>
        </authorList>
    </citation>
    <scope>NUCLEOTIDE SEQUENCE [LARGE SCALE GENOMIC DNA]</scope>
    <source>
        <strain evidence="6 7">DSM 44121</strain>
    </source>
</reference>
<dbReference type="Pfam" id="PF00392">
    <property type="entry name" value="GntR"/>
    <property type="match status" value="1"/>
</dbReference>
<feature type="domain" description="HTH gntR-type" evidence="5">
    <location>
        <begin position="11"/>
        <end position="79"/>
    </location>
</feature>
<dbReference type="SMART" id="SM00345">
    <property type="entry name" value="HTH_GNTR"/>
    <property type="match status" value="1"/>
</dbReference>
<dbReference type="CDD" id="cd07377">
    <property type="entry name" value="WHTH_GntR"/>
    <property type="match status" value="1"/>
</dbReference>
<evidence type="ECO:0000259" key="5">
    <source>
        <dbReference type="PROSITE" id="PS50949"/>
    </source>
</evidence>
<evidence type="ECO:0000256" key="2">
    <source>
        <dbReference type="ARBA" id="ARBA00023015"/>
    </source>
</evidence>
<dbReference type="Pfam" id="PF13671">
    <property type="entry name" value="AAA_33"/>
    <property type="match status" value="1"/>
</dbReference>
<dbReference type="InterPro" id="IPR000524">
    <property type="entry name" value="Tscrpt_reg_HTH_GntR"/>
</dbReference>
<name>A0A7W3PF66_9MICO</name>
<proteinExistence type="predicted"/>
<dbReference type="SUPFAM" id="SSF46785">
    <property type="entry name" value="Winged helix' DNA-binding domain"/>
    <property type="match status" value="1"/>
</dbReference>
<dbReference type="GO" id="GO:0003700">
    <property type="term" value="F:DNA-binding transcription factor activity"/>
    <property type="evidence" value="ECO:0007669"/>
    <property type="project" value="InterPro"/>
</dbReference>
<evidence type="ECO:0000256" key="3">
    <source>
        <dbReference type="ARBA" id="ARBA00023125"/>
    </source>
</evidence>
<dbReference type="InterPro" id="IPR036390">
    <property type="entry name" value="WH_DNA-bd_sf"/>
</dbReference>
<keyword evidence="2" id="KW-0805">Transcription regulation</keyword>
<protein>
    <submittedName>
        <fullName evidence="6">DNA-binding transcriptional regulator YhcF (GntR family)</fullName>
    </submittedName>
</protein>
<organism evidence="6 7">
    <name type="scientific">Promicromonospora sukumoe</name>
    <dbReference type="NCBI Taxonomy" id="88382"/>
    <lineage>
        <taxon>Bacteria</taxon>
        <taxon>Bacillati</taxon>
        <taxon>Actinomycetota</taxon>
        <taxon>Actinomycetes</taxon>
        <taxon>Micrococcales</taxon>
        <taxon>Promicromonosporaceae</taxon>
        <taxon>Promicromonospora</taxon>
    </lineage>
</organism>
<dbReference type="InterPro" id="IPR027417">
    <property type="entry name" value="P-loop_NTPase"/>
</dbReference>
<dbReference type="GO" id="GO:0003677">
    <property type="term" value="F:DNA binding"/>
    <property type="evidence" value="ECO:0007669"/>
    <property type="project" value="UniProtKB-KW"/>
</dbReference>
<keyword evidence="1" id="KW-0663">Pyridoxal phosphate</keyword>
<dbReference type="PANTHER" id="PTHR46577:SF1">
    <property type="entry name" value="HTH-TYPE TRANSCRIPTIONAL REGULATORY PROTEIN GABR"/>
    <property type="match status" value="1"/>
</dbReference>
<evidence type="ECO:0000256" key="4">
    <source>
        <dbReference type="ARBA" id="ARBA00023163"/>
    </source>
</evidence>
<dbReference type="AlphaFoldDB" id="A0A7W3PF66"/>
<dbReference type="PROSITE" id="PS50949">
    <property type="entry name" value="HTH_GNTR"/>
    <property type="match status" value="1"/>
</dbReference>